<reference evidence="3 4" key="1">
    <citation type="submission" date="2018-01" db="EMBL/GenBank/DDBJ databases">
        <title>Whole genome analyses suggest that Burkholderia sensu lato contains two further novel genera in the rhizoxinica-symbiotica group Mycetohabitans gen. nov., and Trinickia gen. nov.: implications for the evolution of diazotrophy and nodulation in the Burkholderiaceae.</title>
        <authorList>
            <person name="Estrada-de los Santos P."/>
            <person name="Palmer M."/>
            <person name="Chavez-Ramirez B."/>
            <person name="Beukes C."/>
            <person name="Steenkamp E.T."/>
            <person name="Hirsch A.M."/>
            <person name="Manyaka P."/>
            <person name="Maluk M."/>
            <person name="Lafos M."/>
            <person name="Crook M."/>
            <person name="Gross E."/>
            <person name="Simon M.F."/>
            <person name="Bueno dos Reis Junior F."/>
            <person name="Poole P.S."/>
            <person name="Venter S.N."/>
            <person name="James E.K."/>
        </authorList>
    </citation>
    <scope>NUCLEOTIDE SEQUENCE [LARGE SCALE GENOMIC DNA]</scope>
    <source>
        <strain evidence="3 4">WSM 3937</strain>
    </source>
</reference>
<evidence type="ECO:0000313" key="5">
    <source>
        <dbReference type="Proteomes" id="UP000494205"/>
    </source>
</evidence>
<dbReference type="Proteomes" id="UP000494205">
    <property type="component" value="Unassembled WGS sequence"/>
</dbReference>
<dbReference type="Pfam" id="PF12663">
    <property type="entry name" value="DUF3788"/>
    <property type="match status" value="1"/>
</dbReference>
<protein>
    <recommendedName>
        <fullName evidence="6">DUF3788 domain-containing protein</fullName>
    </recommendedName>
</protein>
<evidence type="ECO:0000313" key="2">
    <source>
        <dbReference type="EMBL" id="CAB3739402.1"/>
    </source>
</evidence>
<dbReference type="InterPro" id="IPR024265">
    <property type="entry name" value="DUF3788"/>
</dbReference>
<evidence type="ECO:0000256" key="1">
    <source>
        <dbReference type="SAM" id="MobiDB-lite"/>
    </source>
</evidence>
<dbReference type="OrthoDB" id="9090890at2"/>
<proteinExistence type="predicted"/>
<gene>
    <name evidence="3" type="ORF">C0Z16_33590</name>
    <name evidence="2" type="ORF">LMG27174_06560</name>
</gene>
<keyword evidence="4" id="KW-1185">Reference proteome</keyword>
<sequence length="151" mass="17476">MKQSPQIGDRITDKSSPPDEDTIRDWMGPEASEHWAEVQGWIEASYPGVFAPDWLYGGKKRGWSLRYKKTKAFCTLLPAYKLFSVLVVLGRAEREKFEARRYFWSPQLVRLYDEARAYPDGKWLTVPISSADDRHEVTQLMSMKRPIASFG</sequence>
<evidence type="ECO:0008006" key="6">
    <source>
        <dbReference type="Google" id="ProtNLM"/>
    </source>
</evidence>
<reference evidence="2 5" key="2">
    <citation type="submission" date="2020-04" db="EMBL/GenBank/DDBJ databases">
        <authorList>
            <person name="De Canck E."/>
        </authorList>
    </citation>
    <scope>NUCLEOTIDE SEQUENCE [LARGE SCALE GENOMIC DNA]</scope>
    <source>
        <strain evidence="2 5">LMG 27174</strain>
    </source>
</reference>
<dbReference type="Proteomes" id="UP000235659">
    <property type="component" value="Unassembled WGS sequence"/>
</dbReference>
<name>A0A2N7VXC0_9BURK</name>
<dbReference type="EMBL" id="PNXY01000046">
    <property type="protein sequence ID" value="PMS21805.1"/>
    <property type="molecule type" value="Genomic_DNA"/>
</dbReference>
<evidence type="ECO:0000313" key="3">
    <source>
        <dbReference type="EMBL" id="PMS21805.1"/>
    </source>
</evidence>
<dbReference type="EMBL" id="CADIJZ010000040">
    <property type="protein sequence ID" value="CAB3739402.1"/>
    <property type="molecule type" value="Genomic_DNA"/>
</dbReference>
<accession>A0A2N7VXC0</accession>
<dbReference type="RefSeq" id="WP_102636319.1">
    <property type="nucleotide sequence ID" value="NZ_CADIJZ010000040.1"/>
</dbReference>
<evidence type="ECO:0000313" key="4">
    <source>
        <dbReference type="Proteomes" id="UP000235659"/>
    </source>
</evidence>
<feature type="compositionally biased region" description="Basic and acidic residues" evidence="1">
    <location>
        <begin position="10"/>
        <end position="23"/>
    </location>
</feature>
<dbReference type="AlphaFoldDB" id="A0A2N7VXC0"/>
<feature type="region of interest" description="Disordered" evidence="1">
    <location>
        <begin position="1"/>
        <end position="23"/>
    </location>
</feature>
<organism evidence="2 5">
    <name type="scientific">Paraburkholderia rhynchosiae</name>
    <dbReference type="NCBI Taxonomy" id="487049"/>
    <lineage>
        <taxon>Bacteria</taxon>
        <taxon>Pseudomonadati</taxon>
        <taxon>Pseudomonadota</taxon>
        <taxon>Betaproteobacteria</taxon>
        <taxon>Burkholderiales</taxon>
        <taxon>Burkholderiaceae</taxon>
        <taxon>Paraburkholderia</taxon>
    </lineage>
</organism>